<dbReference type="PROSITE" id="PS51257">
    <property type="entry name" value="PROKAR_LIPOPROTEIN"/>
    <property type="match status" value="1"/>
</dbReference>
<gene>
    <name evidence="1" type="ORF">CGC59_07645</name>
</gene>
<dbReference type="Proteomes" id="UP000217334">
    <property type="component" value="Chromosome"/>
</dbReference>
<evidence type="ECO:0000313" key="2">
    <source>
        <dbReference type="Proteomes" id="UP000217334"/>
    </source>
</evidence>
<name>A0A250F329_CAPSP</name>
<protein>
    <recommendedName>
        <fullName evidence="3">Lipoprotein</fullName>
    </recommendedName>
</protein>
<evidence type="ECO:0000313" key="1">
    <source>
        <dbReference type="EMBL" id="ATA79553.1"/>
    </source>
</evidence>
<sequence>MQKYILIILLFLISCKGEVPQKHIDNRIIVFNMFVANGKITPFSIILNFKDQSIFLHNIKDDRKSLYNNNNQYILNREDALKDCILTKNTAHLFSEIDSILKTIDINNIKNNYSENEIIYADYISMSFYLLKDNKQIYHSFLPESSKEWHILNLTQDYIIKNDTVNADKWKLFYDK</sequence>
<accession>A0A250F329</accession>
<evidence type="ECO:0008006" key="3">
    <source>
        <dbReference type="Google" id="ProtNLM"/>
    </source>
</evidence>
<dbReference type="EMBL" id="CP022383">
    <property type="protein sequence ID" value="ATA79553.1"/>
    <property type="molecule type" value="Genomic_DNA"/>
</dbReference>
<reference evidence="2" key="1">
    <citation type="submission" date="2017-06" db="EMBL/GenBank/DDBJ databases">
        <title>Capnocytophaga spp. assemblies.</title>
        <authorList>
            <person name="Gulvik C.A."/>
        </authorList>
    </citation>
    <scope>NUCLEOTIDE SEQUENCE [LARGE SCALE GENOMIC DNA]</scope>
    <source>
        <strain evidence="2">H4486</strain>
    </source>
</reference>
<dbReference type="AlphaFoldDB" id="A0A250F329"/>
<proteinExistence type="predicted"/>
<dbReference type="RefSeq" id="WP_095901454.1">
    <property type="nucleotide sequence ID" value="NZ_CP022383.1"/>
</dbReference>
<organism evidence="1 2">
    <name type="scientific">Capnocytophaga sputigena</name>
    <dbReference type="NCBI Taxonomy" id="1019"/>
    <lineage>
        <taxon>Bacteria</taxon>
        <taxon>Pseudomonadati</taxon>
        <taxon>Bacteroidota</taxon>
        <taxon>Flavobacteriia</taxon>
        <taxon>Flavobacteriales</taxon>
        <taxon>Flavobacteriaceae</taxon>
        <taxon>Capnocytophaga</taxon>
    </lineage>
</organism>